<dbReference type="STRING" id="946122.A0A0C2SG22"/>
<dbReference type="InterPro" id="IPR007482">
    <property type="entry name" value="Tyr_Pase-like_PTPLA"/>
</dbReference>
<keyword evidence="14" id="KW-0256">Endoplasmic reticulum</keyword>
<dbReference type="PANTHER" id="PTHR11035">
    <property type="entry name" value="VERY-LONG-CHAIN (3R)-3-HYDROXYACYL-COA DEHYDRATASE"/>
    <property type="match status" value="1"/>
</dbReference>
<dbReference type="GO" id="GO:0102158">
    <property type="term" value="F:very-long-chain (3R)-3-hydroxyacyl-CoA dehydratase activity"/>
    <property type="evidence" value="ECO:0007669"/>
    <property type="project" value="UniProtKB-EC"/>
</dbReference>
<dbReference type="GO" id="GO:0030497">
    <property type="term" value="P:fatty acid elongation"/>
    <property type="evidence" value="ECO:0007669"/>
    <property type="project" value="TreeGrafter"/>
</dbReference>
<evidence type="ECO:0000256" key="9">
    <source>
        <dbReference type="ARBA" id="ARBA00023098"/>
    </source>
</evidence>
<evidence type="ECO:0000256" key="12">
    <source>
        <dbReference type="ARBA" id="ARBA00023239"/>
    </source>
</evidence>
<evidence type="ECO:0000313" key="15">
    <source>
        <dbReference type="EMBL" id="KIL62015.1"/>
    </source>
</evidence>
<keyword evidence="11 14" id="KW-0275">Fatty acid biosynthesis</keyword>
<keyword evidence="10 14" id="KW-0472">Membrane</keyword>
<accession>A0A0C2SG22</accession>
<comment type="catalytic activity">
    <reaction evidence="13 14">
        <text>a very-long-chain (3R)-3-hydroxyacyl-CoA = a very-long-chain (2E)-enoyl-CoA + H2O</text>
        <dbReference type="Rhea" id="RHEA:45812"/>
        <dbReference type="ChEBI" id="CHEBI:15377"/>
        <dbReference type="ChEBI" id="CHEBI:83728"/>
        <dbReference type="ChEBI" id="CHEBI:85440"/>
        <dbReference type="EC" id="4.2.1.134"/>
    </reaction>
</comment>
<evidence type="ECO:0000256" key="6">
    <source>
        <dbReference type="ARBA" id="ARBA00022692"/>
    </source>
</evidence>
<dbReference type="Proteomes" id="UP000054549">
    <property type="component" value="Unassembled WGS sequence"/>
</dbReference>
<feature type="transmembrane region" description="Helical" evidence="14">
    <location>
        <begin position="12"/>
        <end position="32"/>
    </location>
</feature>
<dbReference type="AlphaFoldDB" id="A0A0C2SG22"/>
<keyword evidence="12 14" id="KW-0456">Lyase</keyword>
<evidence type="ECO:0000256" key="10">
    <source>
        <dbReference type="ARBA" id="ARBA00023136"/>
    </source>
</evidence>
<evidence type="ECO:0000256" key="5">
    <source>
        <dbReference type="ARBA" id="ARBA00022516"/>
    </source>
</evidence>
<evidence type="ECO:0000256" key="1">
    <source>
        <dbReference type="ARBA" id="ARBA00004141"/>
    </source>
</evidence>
<dbReference type="HOGENOM" id="CLU_034302_6_1_1"/>
<comment type="subcellular location">
    <subcellularLocation>
        <location evidence="14">Endoplasmic reticulum membrane</location>
        <topology evidence="14">Multi-pass membrane protein</topology>
    </subcellularLocation>
    <subcellularLocation>
        <location evidence="1">Membrane</location>
        <topology evidence="1">Multi-pass membrane protein</topology>
    </subcellularLocation>
</comment>
<dbReference type="PANTHER" id="PTHR11035:SF3">
    <property type="entry name" value="VERY-LONG-CHAIN (3R)-3-HYDROXYACYL-COA DEHYDRATASE"/>
    <property type="match status" value="1"/>
</dbReference>
<feature type="transmembrane region" description="Helical" evidence="14">
    <location>
        <begin position="150"/>
        <end position="171"/>
    </location>
</feature>
<dbReference type="Pfam" id="PF04387">
    <property type="entry name" value="PTPLA"/>
    <property type="match status" value="1"/>
</dbReference>
<keyword evidence="6 14" id="KW-0812">Transmembrane</keyword>
<reference evidence="15 16" key="1">
    <citation type="submission" date="2014-04" db="EMBL/GenBank/DDBJ databases">
        <title>Evolutionary Origins and Diversification of the Mycorrhizal Mutualists.</title>
        <authorList>
            <consortium name="DOE Joint Genome Institute"/>
            <consortium name="Mycorrhizal Genomics Consortium"/>
            <person name="Kohler A."/>
            <person name="Kuo A."/>
            <person name="Nagy L.G."/>
            <person name="Floudas D."/>
            <person name="Copeland A."/>
            <person name="Barry K.W."/>
            <person name="Cichocki N."/>
            <person name="Veneault-Fourrey C."/>
            <person name="LaButti K."/>
            <person name="Lindquist E.A."/>
            <person name="Lipzen A."/>
            <person name="Lundell T."/>
            <person name="Morin E."/>
            <person name="Murat C."/>
            <person name="Riley R."/>
            <person name="Ohm R."/>
            <person name="Sun H."/>
            <person name="Tunlid A."/>
            <person name="Henrissat B."/>
            <person name="Grigoriev I.V."/>
            <person name="Hibbett D.S."/>
            <person name="Martin F."/>
        </authorList>
    </citation>
    <scope>NUCLEOTIDE SEQUENCE [LARGE SCALE GENOMIC DNA]</scope>
    <source>
        <strain evidence="15 16">Koide BX008</strain>
    </source>
</reference>
<dbReference type="GO" id="GO:0042761">
    <property type="term" value="P:very long-chain fatty acid biosynthetic process"/>
    <property type="evidence" value="ECO:0007669"/>
    <property type="project" value="TreeGrafter"/>
</dbReference>
<dbReference type="EMBL" id="KN818276">
    <property type="protein sequence ID" value="KIL62015.1"/>
    <property type="molecule type" value="Genomic_DNA"/>
</dbReference>
<keyword evidence="7 14" id="KW-0276">Fatty acid metabolism</keyword>
<organism evidence="15 16">
    <name type="scientific">Amanita muscaria (strain Koide BX008)</name>
    <dbReference type="NCBI Taxonomy" id="946122"/>
    <lineage>
        <taxon>Eukaryota</taxon>
        <taxon>Fungi</taxon>
        <taxon>Dikarya</taxon>
        <taxon>Basidiomycota</taxon>
        <taxon>Agaricomycotina</taxon>
        <taxon>Agaricomycetes</taxon>
        <taxon>Agaricomycetidae</taxon>
        <taxon>Agaricales</taxon>
        <taxon>Pluteineae</taxon>
        <taxon>Amanitaceae</taxon>
        <taxon>Amanita</taxon>
    </lineage>
</organism>
<sequence>MAPNNSKPAGLLKAYLITYNLLSALGWSHILARTLRHLLQRPTSPISPTLRTQASTTYDTVGKEVMYVQTAAILEMIHALLAWVKSPLLVTGSQVITRLLFVWGIIGRFRNAQICPSYAHMILIWSMAELTRYPFYALSLLSFKPKLLTYLRYTLFYVLMPCGGVFEYLVISSTLPSWKEFVEGRWKFGDFWRLSLILIGFPGVIMLYRQRIVESRKVLGSMHSSPQK</sequence>
<evidence type="ECO:0000256" key="3">
    <source>
        <dbReference type="ARBA" id="ARBA00007811"/>
    </source>
</evidence>
<dbReference type="FunCoup" id="A0A0C2SG22">
    <property type="interactions" value="380"/>
</dbReference>
<comment type="function">
    <text evidence="14">Catalyzes the third of the four reactions of the long-chain fatty acids elongation cycle. This endoplasmic reticulum-bound enzymatic process, allows the addition of two carbons to the chain of long- and very long-chain fatty acids/VLCFAs per cycle. This enzyme catalyzes the dehydration of the 3-hydroxyacyl-CoA intermediate into trans-2,3-enoyl-CoA, within each cycle of fatty acid elongation. Thereby, it participates to the production of VLCFAs of different chain lengths that are involved in multiple biological processes as precursors of membrane lipids and lipid mediators.</text>
</comment>
<evidence type="ECO:0000256" key="8">
    <source>
        <dbReference type="ARBA" id="ARBA00022989"/>
    </source>
</evidence>
<proteinExistence type="inferred from homology"/>
<keyword evidence="9 14" id="KW-0443">Lipid metabolism</keyword>
<comment type="caution">
    <text evidence="14">Lacks conserved residue(s) required for the propagation of feature annotation.</text>
</comment>
<dbReference type="OrthoDB" id="46988at2759"/>
<evidence type="ECO:0000256" key="14">
    <source>
        <dbReference type="RuleBase" id="RU363109"/>
    </source>
</evidence>
<protein>
    <recommendedName>
        <fullName evidence="4 14">Very-long-chain (3R)-3-hydroxyacyl-CoA dehydratase</fullName>
        <ecNumber evidence="4 14">4.2.1.134</ecNumber>
    </recommendedName>
</protein>
<evidence type="ECO:0000256" key="7">
    <source>
        <dbReference type="ARBA" id="ARBA00022832"/>
    </source>
</evidence>
<evidence type="ECO:0000256" key="2">
    <source>
        <dbReference type="ARBA" id="ARBA00005194"/>
    </source>
</evidence>
<dbReference type="InParanoid" id="A0A0C2SG22"/>
<keyword evidence="5 14" id="KW-0444">Lipid biosynthesis</keyword>
<evidence type="ECO:0000313" key="16">
    <source>
        <dbReference type="Proteomes" id="UP000054549"/>
    </source>
</evidence>
<keyword evidence="16" id="KW-1185">Reference proteome</keyword>
<comment type="similarity">
    <text evidence="3 14">Belongs to the very long-chain fatty acids dehydratase HACD family.</text>
</comment>
<evidence type="ECO:0000256" key="13">
    <source>
        <dbReference type="ARBA" id="ARBA00036671"/>
    </source>
</evidence>
<evidence type="ECO:0000256" key="11">
    <source>
        <dbReference type="ARBA" id="ARBA00023160"/>
    </source>
</evidence>
<dbReference type="EC" id="4.2.1.134" evidence="4 14"/>
<dbReference type="GO" id="GO:0030148">
    <property type="term" value="P:sphingolipid biosynthetic process"/>
    <property type="evidence" value="ECO:0007669"/>
    <property type="project" value="TreeGrafter"/>
</dbReference>
<comment type="pathway">
    <text evidence="2 14">Lipid metabolism; fatty acid biosynthesis.</text>
</comment>
<gene>
    <name evidence="15" type="ORF">M378DRAFT_187435</name>
</gene>
<evidence type="ECO:0000256" key="4">
    <source>
        <dbReference type="ARBA" id="ARBA00013122"/>
    </source>
</evidence>
<feature type="transmembrane region" description="Helical" evidence="14">
    <location>
        <begin position="191"/>
        <end position="208"/>
    </location>
</feature>
<dbReference type="GO" id="GO:0005789">
    <property type="term" value="C:endoplasmic reticulum membrane"/>
    <property type="evidence" value="ECO:0007669"/>
    <property type="project" value="UniProtKB-SubCell"/>
</dbReference>
<name>A0A0C2SG22_AMAMK</name>
<keyword evidence="8 14" id="KW-1133">Transmembrane helix</keyword>
<dbReference type="UniPathway" id="UPA00094"/>